<feature type="transmembrane region" description="Helical" evidence="6">
    <location>
        <begin position="254"/>
        <end position="272"/>
    </location>
</feature>
<dbReference type="InterPro" id="IPR043461">
    <property type="entry name" value="LpxH-like"/>
</dbReference>
<evidence type="ECO:0000259" key="7">
    <source>
        <dbReference type="Pfam" id="PF00149"/>
    </source>
</evidence>
<evidence type="ECO:0000256" key="2">
    <source>
        <dbReference type="ARBA" id="ARBA00022519"/>
    </source>
</evidence>
<dbReference type="GO" id="GO:0046872">
    <property type="term" value="F:metal ion binding"/>
    <property type="evidence" value="ECO:0007669"/>
    <property type="project" value="UniProtKB-KW"/>
</dbReference>
<dbReference type="Gene3D" id="3.60.21.10">
    <property type="match status" value="2"/>
</dbReference>
<dbReference type="EMBL" id="DRZM01000225">
    <property type="protein sequence ID" value="HHP05696.1"/>
    <property type="molecule type" value="Genomic_DNA"/>
</dbReference>
<dbReference type="GO" id="GO:0008758">
    <property type="term" value="F:UDP-2,3-diacylglucosamine hydrolase activity"/>
    <property type="evidence" value="ECO:0007669"/>
    <property type="project" value="TreeGrafter"/>
</dbReference>
<gene>
    <name evidence="8" type="ORF">ENM88_08155</name>
</gene>
<keyword evidence="1" id="KW-1003">Cell membrane</keyword>
<dbReference type="AlphaFoldDB" id="A0A7J3X927"/>
<accession>A0A7J3X927</accession>
<evidence type="ECO:0000256" key="6">
    <source>
        <dbReference type="SAM" id="Phobius"/>
    </source>
</evidence>
<evidence type="ECO:0000256" key="5">
    <source>
        <dbReference type="ARBA" id="ARBA00023211"/>
    </source>
</evidence>
<dbReference type="InterPro" id="IPR029052">
    <property type="entry name" value="Metallo-depent_PP-like"/>
</dbReference>
<feature type="domain" description="Calcineurin-like phosphoesterase" evidence="7">
    <location>
        <begin position="73"/>
        <end position="210"/>
    </location>
</feature>
<evidence type="ECO:0000256" key="1">
    <source>
        <dbReference type="ARBA" id="ARBA00022475"/>
    </source>
</evidence>
<evidence type="ECO:0000256" key="3">
    <source>
        <dbReference type="ARBA" id="ARBA00022723"/>
    </source>
</evidence>
<evidence type="ECO:0000256" key="4">
    <source>
        <dbReference type="ARBA" id="ARBA00023136"/>
    </source>
</evidence>
<keyword evidence="3" id="KW-0479">Metal-binding</keyword>
<evidence type="ECO:0000313" key="8">
    <source>
        <dbReference type="EMBL" id="HHP05696.1"/>
    </source>
</evidence>
<proteinExistence type="predicted"/>
<dbReference type="GO" id="GO:0009245">
    <property type="term" value="P:lipid A biosynthetic process"/>
    <property type="evidence" value="ECO:0007669"/>
    <property type="project" value="TreeGrafter"/>
</dbReference>
<dbReference type="GO" id="GO:0016020">
    <property type="term" value="C:membrane"/>
    <property type="evidence" value="ECO:0007669"/>
    <property type="project" value="GOC"/>
</dbReference>
<keyword evidence="6" id="KW-1133">Transmembrane helix</keyword>
<protein>
    <submittedName>
        <fullName evidence="8">UDP-2,3-diacylglucosamine diphosphatase</fullName>
    </submittedName>
</protein>
<dbReference type="Pfam" id="PF00149">
    <property type="entry name" value="Metallophos"/>
    <property type="match status" value="1"/>
</dbReference>
<dbReference type="SUPFAM" id="SSF56300">
    <property type="entry name" value="Metallo-dependent phosphatases"/>
    <property type="match status" value="1"/>
</dbReference>
<keyword evidence="5" id="KW-0464">Manganese</keyword>
<organism evidence="8">
    <name type="scientific">Thermofilum pendens</name>
    <dbReference type="NCBI Taxonomy" id="2269"/>
    <lineage>
        <taxon>Archaea</taxon>
        <taxon>Thermoproteota</taxon>
        <taxon>Thermoprotei</taxon>
        <taxon>Thermofilales</taxon>
        <taxon>Thermofilaceae</taxon>
        <taxon>Thermofilum</taxon>
    </lineage>
</organism>
<dbReference type="InterPro" id="IPR004843">
    <property type="entry name" value="Calcineurin-like_PHP"/>
</dbReference>
<reference evidence="8" key="1">
    <citation type="journal article" date="2020" name="mSystems">
        <title>Genome- and Community-Level Interaction Insights into Carbon Utilization and Element Cycling Functions of Hydrothermarchaeota in Hydrothermal Sediment.</title>
        <authorList>
            <person name="Zhou Z."/>
            <person name="Liu Y."/>
            <person name="Xu W."/>
            <person name="Pan J."/>
            <person name="Luo Z.H."/>
            <person name="Li M."/>
        </authorList>
    </citation>
    <scope>NUCLEOTIDE SEQUENCE [LARGE SCALE GENOMIC DNA]</scope>
    <source>
        <strain evidence="8">SpSt-1125</strain>
    </source>
</reference>
<sequence>MLFFFSFSLLFLFLFPRPCLLGAYSRAKNTLNYLFPLCEPCRRCRWRALRYRLVDLAGLQVPLISLEEGEEAVVLSDTHLGLRLGDRVKDKHEELAAFISRMRRDPRVKLFILLGDIFELWSAPLKDVVTSSYEPLRELARSDATVVFVAGNHDRVLAGLRLMSARGAGDVLVAPELLLLDAGGKRVLLFHGHQLDAAFLITKSLWKAQSYVYMLSEALSALPGNLEWVLALLSLFLLVLLFTLVNATTPLVEFVLLLAAIFLVSPPLVLVWRRVQDRVWYSLIQPIAYRLSRGRLRGKSVRTLAVSKPLAKLVSLVEELMGRVDVVVFGHTHIPELIVENRRVVANSGSWIENDGQTPSCTYVRISSKEVKLARWSEGAEVVLGEALL</sequence>
<name>A0A7J3X927_THEPE</name>
<feature type="transmembrane region" description="Helical" evidence="6">
    <location>
        <begin position="228"/>
        <end position="247"/>
    </location>
</feature>
<comment type="caution">
    <text evidence="8">The sequence shown here is derived from an EMBL/GenBank/DDBJ whole genome shotgun (WGS) entry which is preliminary data.</text>
</comment>
<keyword evidence="4 6" id="KW-0472">Membrane</keyword>
<dbReference type="PANTHER" id="PTHR34990">
    <property type="entry name" value="UDP-2,3-DIACYLGLUCOSAMINE HYDROLASE-RELATED"/>
    <property type="match status" value="1"/>
</dbReference>
<dbReference type="CDD" id="cd07398">
    <property type="entry name" value="MPP_YbbF-LpxH"/>
    <property type="match status" value="1"/>
</dbReference>
<keyword evidence="2" id="KW-0997">Cell inner membrane</keyword>
<keyword evidence="6" id="KW-0812">Transmembrane</keyword>